<evidence type="ECO:0000313" key="2">
    <source>
        <dbReference type="EMBL" id="RBO89369.1"/>
    </source>
</evidence>
<feature type="transmembrane region" description="Helical" evidence="1">
    <location>
        <begin position="20"/>
        <end position="39"/>
    </location>
</feature>
<keyword evidence="1" id="KW-0472">Membrane</keyword>
<evidence type="ECO:0000313" key="3">
    <source>
        <dbReference type="Proteomes" id="UP000252586"/>
    </source>
</evidence>
<comment type="caution">
    <text evidence="2">The sequence shown here is derived from an EMBL/GenBank/DDBJ whole genome shotgun (WGS) entry which is preliminary data.</text>
</comment>
<dbReference type="EMBL" id="QNRE01000007">
    <property type="protein sequence ID" value="RBO89369.1"/>
    <property type="molecule type" value="Genomic_DNA"/>
</dbReference>
<protein>
    <submittedName>
        <fullName evidence="2">Uncharacterized protein</fullName>
    </submittedName>
</protein>
<keyword evidence="1" id="KW-0812">Transmembrane</keyword>
<sequence>MGLLFSPEMLISAFFEAVGPLVMGWAPALAAALAAIAFGPTG</sequence>
<organism evidence="2 3">
    <name type="scientific">Nocardia puris</name>
    <dbReference type="NCBI Taxonomy" id="208602"/>
    <lineage>
        <taxon>Bacteria</taxon>
        <taxon>Bacillati</taxon>
        <taxon>Actinomycetota</taxon>
        <taxon>Actinomycetes</taxon>
        <taxon>Mycobacteriales</taxon>
        <taxon>Nocardiaceae</taxon>
        <taxon>Nocardia</taxon>
    </lineage>
</organism>
<dbReference type="RefSeq" id="WP_267465207.1">
    <property type="nucleotide sequence ID" value="NZ_CP107943.1"/>
</dbReference>
<dbReference type="Proteomes" id="UP000252586">
    <property type="component" value="Unassembled WGS sequence"/>
</dbReference>
<gene>
    <name evidence="2" type="ORF">DFR74_10746</name>
</gene>
<name>A0A366DIP4_9NOCA</name>
<reference evidence="2 3" key="1">
    <citation type="submission" date="2018-06" db="EMBL/GenBank/DDBJ databases">
        <title>Genomic Encyclopedia of Type Strains, Phase IV (KMG-IV): sequencing the most valuable type-strain genomes for metagenomic binning, comparative biology and taxonomic classification.</title>
        <authorList>
            <person name="Goeker M."/>
        </authorList>
    </citation>
    <scope>NUCLEOTIDE SEQUENCE [LARGE SCALE GENOMIC DNA]</scope>
    <source>
        <strain evidence="2 3">DSM 44599</strain>
    </source>
</reference>
<evidence type="ECO:0000256" key="1">
    <source>
        <dbReference type="SAM" id="Phobius"/>
    </source>
</evidence>
<proteinExistence type="predicted"/>
<keyword evidence="3" id="KW-1185">Reference proteome</keyword>
<keyword evidence="1" id="KW-1133">Transmembrane helix</keyword>
<accession>A0A366DIP4</accession>
<dbReference type="AlphaFoldDB" id="A0A366DIP4"/>